<sequence length="112" mass="12866">MFDWVTFQGFTCVEWGVIISSFGKFRRFAERFFIKNTALTSLVISDDIFSEFYCSEPFKKHFAMVSSALHKLRQHIAYPTNQISPQQKPPTNSNFIGSRLKAVSMMDAAIEV</sequence>
<reference evidence="1 2" key="1">
    <citation type="journal article" date="2024" name="G3 (Bethesda)">
        <title>Genome assembly of Hibiscus sabdariffa L. provides insights into metabolisms of medicinal natural products.</title>
        <authorList>
            <person name="Kim T."/>
        </authorList>
    </citation>
    <scope>NUCLEOTIDE SEQUENCE [LARGE SCALE GENOMIC DNA]</scope>
    <source>
        <strain evidence="1">TK-2024</strain>
        <tissue evidence="1">Old leaves</tissue>
    </source>
</reference>
<comment type="caution">
    <text evidence="1">The sequence shown here is derived from an EMBL/GenBank/DDBJ whole genome shotgun (WGS) entry which is preliminary data.</text>
</comment>
<dbReference type="Proteomes" id="UP001472677">
    <property type="component" value="Unassembled WGS sequence"/>
</dbReference>
<keyword evidence="2" id="KW-1185">Reference proteome</keyword>
<evidence type="ECO:0000313" key="2">
    <source>
        <dbReference type="Proteomes" id="UP001472677"/>
    </source>
</evidence>
<gene>
    <name evidence="1" type="ORF">V6N12_025668</name>
</gene>
<accession>A0ABR2AXN1</accession>
<organism evidence="1 2">
    <name type="scientific">Hibiscus sabdariffa</name>
    <name type="common">roselle</name>
    <dbReference type="NCBI Taxonomy" id="183260"/>
    <lineage>
        <taxon>Eukaryota</taxon>
        <taxon>Viridiplantae</taxon>
        <taxon>Streptophyta</taxon>
        <taxon>Embryophyta</taxon>
        <taxon>Tracheophyta</taxon>
        <taxon>Spermatophyta</taxon>
        <taxon>Magnoliopsida</taxon>
        <taxon>eudicotyledons</taxon>
        <taxon>Gunneridae</taxon>
        <taxon>Pentapetalae</taxon>
        <taxon>rosids</taxon>
        <taxon>malvids</taxon>
        <taxon>Malvales</taxon>
        <taxon>Malvaceae</taxon>
        <taxon>Malvoideae</taxon>
        <taxon>Hibiscus</taxon>
    </lineage>
</organism>
<dbReference type="EMBL" id="JBBPBM010000260">
    <property type="protein sequence ID" value="KAK8498467.1"/>
    <property type="molecule type" value="Genomic_DNA"/>
</dbReference>
<protein>
    <submittedName>
        <fullName evidence="1">Uncharacterized protein</fullName>
    </submittedName>
</protein>
<evidence type="ECO:0000313" key="1">
    <source>
        <dbReference type="EMBL" id="KAK8498467.1"/>
    </source>
</evidence>
<proteinExistence type="predicted"/>
<name>A0ABR2AXN1_9ROSI</name>